<keyword evidence="7" id="KW-1185">Reference proteome</keyword>
<keyword evidence="2 4" id="KW-0863">Zinc-finger</keyword>
<dbReference type="InterPro" id="IPR052804">
    <property type="entry name" value="UEC_component"/>
</dbReference>
<reference evidence="6" key="1">
    <citation type="submission" date="2025-08" db="UniProtKB">
        <authorList>
            <consortium name="Ensembl"/>
        </authorList>
    </citation>
    <scope>IDENTIFICATION</scope>
</reference>
<dbReference type="PROSITE" id="PS50089">
    <property type="entry name" value="ZF_RING_2"/>
    <property type="match status" value="1"/>
</dbReference>
<evidence type="ECO:0000256" key="1">
    <source>
        <dbReference type="ARBA" id="ARBA00022723"/>
    </source>
</evidence>
<evidence type="ECO:0000256" key="2">
    <source>
        <dbReference type="ARBA" id="ARBA00022771"/>
    </source>
</evidence>
<evidence type="ECO:0000313" key="7">
    <source>
        <dbReference type="Proteomes" id="UP000694388"/>
    </source>
</evidence>
<dbReference type="Gene3D" id="3.30.40.10">
    <property type="entry name" value="Zinc/RING finger domain, C3HC4 (zinc finger)"/>
    <property type="match status" value="1"/>
</dbReference>
<dbReference type="InterPro" id="IPR042981">
    <property type="entry name" value="RNF11_RING-H2"/>
</dbReference>
<dbReference type="GeneTree" id="ENSGT00940000163721"/>
<dbReference type="Proteomes" id="UP000694388">
    <property type="component" value="Unplaced"/>
</dbReference>
<dbReference type="GO" id="GO:0008270">
    <property type="term" value="F:zinc ion binding"/>
    <property type="evidence" value="ECO:0007669"/>
    <property type="project" value="UniProtKB-KW"/>
</dbReference>
<sequence>AASLPVASPRRSKNKKGEPCTLLVNHRRLQTYFFLKPCHSDHGYHKFGVKIDVHFAILRVPDQASKTRPPSIYSFQEDTGVPVYHPTPTQSRLATQLTEEEQVRIAQRLGLIQHLPRGVYDPGKDGGEKRNRECVICMLEFTCGDAVRFLPCLHTYHQECIDDWLMRSFTCPSCMEPVDAALLSSYQTG</sequence>
<proteinExistence type="predicted"/>
<dbReference type="Ensembl" id="ENSEBUT00000012305.1">
    <property type="protein sequence ID" value="ENSEBUP00000011730.1"/>
    <property type="gene ID" value="ENSEBUG00000007513.1"/>
</dbReference>
<organism evidence="6 7">
    <name type="scientific">Eptatretus burgeri</name>
    <name type="common">Inshore hagfish</name>
    <dbReference type="NCBI Taxonomy" id="7764"/>
    <lineage>
        <taxon>Eukaryota</taxon>
        <taxon>Metazoa</taxon>
        <taxon>Chordata</taxon>
        <taxon>Craniata</taxon>
        <taxon>Vertebrata</taxon>
        <taxon>Cyclostomata</taxon>
        <taxon>Myxini</taxon>
        <taxon>Myxiniformes</taxon>
        <taxon>Myxinidae</taxon>
        <taxon>Eptatretinae</taxon>
        <taxon>Eptatretus</taxon>
    </lineage>
</organism>
<feature type="domain" description="RING-type" evidence="5">
    <location>
        <begin position="134"/>
        <end position="174"/>
    </location>
</feature>
<evidence type="ECO:0000256" key="4">
    <source>
        <dbReference type="PROSITE-ProRule" id="PRU00175"/>
    </source>
</evidence>
<dbReference type="GO" id="GO:0006511">
    <property type="term" value="P:ubiquitin-dependent protein catabolic process"/>
    <property type="evidence" value="ECO:0007669"/>
    <property type="project" value="TreeGrafter"/>
</dbReference>
<evidence type="ECO:0000259" key="5">
    <source>
        <dbReference type="PROSITE" id="PS50089"/>
    </source>
</evidence>
<evidence type="ECO:0000256" key="3">
    <source>
        <dbReference type="ARBA" id="ARBA00022833"/>
    </source>
</evidence>
<dbReference type="CDD" id="cd16468">
    <property type="entry name" value="RING-H2_RNF11"/>
    <property type="match status" value="1"/>
</dbReference>
<dbReference type="SMART" id="SM00184">
    <property type="entry name" value="RING"/>
    <property type="match status" value="1"/>
</dbReference>
<name>A0A8C4WUP0_EPTBU</name>
<dbReference type="Pfam" id="PF13639">
    <property type="entry name" value="zf-RING_2"/>
    <property type="match status" value="1"/>
</dbReference>
<dbReference type="InterPro" id="IPR013083">
    <property type="entry name" value="Znf_RING/FYVE/PHD"/>
</dbReference>
<protein>
    <submittedName>
        <fullName evidence="6">Ring finger protein 11a</fullName>
    </submittedName>
</protein>
<keyword evidence="3" id="KW-0862">Zinc</keyword>
<reference evidence="6" key="2">
    <citation type="submission" date="2025-09" db="UniProtKB">
        <authorList>
            <consortium name="Ensembl"/>
        </authorList>
    </citation>
    <scope>IDENTIFICATION</scope>
</reference>
<dbReference type="PANTHER" id="PTHR46359">
    <property type="entry name" value="GEO07743P1"/>
    <property type="match status" value="1"/>
</dbReference>
<dbReference type="SUPFAM" id="SSF57850">
    <property type="entry name" value="RING/U-box"/>
    <property type="match status" value="1"/>
</dbReference>
<dbReference type="PANTHER" id="PTHR46359:SF2">
    <property type="entry name" value="GEO07743P1"/>
    <property type="match status" value="1"/>
</dbReference>
<dbReference type="AlphaFoldDB" id="A0A8C4WUP0"/>
<accession>A0A8C4WUP0</accession>
<keyword evidence="1" id="KW-0479">Metal-binding</keyword>
<dbReference type="InterPro" id="IPR001841">
    <property type="entry name" value="Znf_RING"/>
</dbReference>
<dbReference type="GO" id="GO:0000151">
    <property type="term" value="C:ubiquitin ligase complex"/>
    <property type="evidence" value="ECO:0007669"/>
    <property type="project" value="TreeGrafter"/>
</dbReference>
<evidence type="ECO:0000313" key="6">
    <source>
        <dbReference type="Ensembl" id="ENSEBUP00000011730.1"/>
    </source>
</evidence>
<dbReference type="GO" id="GO:0061630">
    <property type="term" value="F:ubiquitin protein ligase activity"/>
    <property type="evidence" value="ECO:0007669"/>
    <property type="project" value="TreeGrafter"/>
</dbReference>